<dbReference type="InterPro" id="IPR051011">
    <property type="entry name" value="Metal_resp_trans_reg"/>
</dbReference>
<sequence length="119" mass="12840">MTETRLTAVPGRAEEEPALDGPGGGLPAGALDRAVDALRGLAYGSRLQIMTLLRDGEKTPTALAEAIGAHQSAVAHHLRNLVDAGLLRRRRQGRYLFYSLTDDSTARLIDAVMRYAGER</sequence>
<organism evidence="6 7">
    <name type="scientific">Paractinoplanes lichenicola</name>
    <dbReference type="NCBI Taxonomy" id="2802976"/>
    <lineage>
        <taxon>Bacteria</taxon>
        <taxon>Bacillati</taxon>
        <taxon>Actinomycetota</taxon>
        <taxon>Actinomycetes</taxon>
        <taxon>Micromonosporales</taxon>
        <taxon>Micromonosporaceae</taxon>
        <taxon>Paractinoplanes</taxon>
    </lineage>
</organism>
<dbReference type="CDD" id="cd00090">
    <property type="entry name" value="HTH_ARSR"/>
    <property type="match status" value="1"/>
</dbReference>
<dbReference type="InterPro" id="IPR036388">
    <property type="entry name" value="WH-like_DNA-bd_sf"/>
</dbReference>
<reference evidence="6 7" key="1">
    <citation type="submission" date="2021-01" db="EMBL/GenBank/DDBJ databases">
        <title>Actinoplanes sp. nov. LDG1-01 isolated from lichen.</title>
        <authorList>
            <person name="Saeng-In P."/>
            <person name="Phongsopitanun W."/>
            <person name="Kanchanasin P."/>
            <person name="Yuki M."/>
            <person name="Kudo T."/>
            <person name="Ohkuma M."/>
            <person name="Tanasupawat S."/>
        </authorList>
    </citation>
    <scope>NUCLEOTIDE SEQUENCE [LARGE SCALE GENOMIC DNA]</scope>
    <source>
        <strain evidence="6 7">LDG1-01</strain>
    </source>
</reference>
<dbReference type="SMART" id="SM00418">
    <property type="entry name" value="HTH_ARSR"/>
    <property type="match status" value="1"/>
</dbReference>
<keyword evidence="2" id="KW-0238">DNA-binding</keyword>
<dbReference type="PROSITE" id="PS50987">
    <property type="entry name" value="HTH_ARSR_2"/>
    <property type="match status" value="1"/>
</dbReference>
<evidence type="ECO:0000313" key="6">
    <source>
        <dbReference type="EMBL" id="MBL7252691.1"/>
    </source>
</evidence>
<dbReference type="Gene3D" id="1.10.10.10">
    <property type="entry name" value="Winged helix-like DNA-binding domain superfamily/Winged helix DNA-binding domain"/>
    <property type="match status" value="1"/>
</dbReference>
<proteinExistence type="predicted"/>
<evidence type="ECO:0000256" key="3">
    <source>
        <dbReference type="ARBA" id="ARBA00023163"/>
    </source>
</evidence>
<evidence type="ECO:0000256" key="1">
    <source>
        <dbReference type="ARBA" id="ARBA00023015"/>
    </source>
</evidence>
<keyword evidence="1" id="KW-0805">Transcription regulation</keyword>
<evidence type="ECO:0000259" key="5">
    <source>
        <dbReference type="PROSITE" id="PS50987"/>
    </source>
</evidence>
<name>A0ABS1VGY0_9ACTN</name>
<dbReference type="NCBIfam" id="NF033788">
    <property type="entry name" value="HTH_metalloreg"/>
    <property type="match status" value="1"/>
</dbReference>
<keyword evidence="7" id="KW-1185">Reference proteome</keyword>
<feature type="domain" description="HTH arsR-type" evidence="5">
    <location>
        <begin position="26"/>
        <end position="119"/>
    </location>
</feature>
<evidence type="ECO:0000256" key="2">
    <source>
        <dbReference type="ARBA" id="ARBA00023125"/>
    </source>
</evidence>
<accession>A0ABS1VGY0</accession>
<protein>
    <submittedName>
        <fullName evidence="6">Transcriptional regulator</fullName>
    </submittedName>
</protein>
<dbReference type="Proteomes" id="UP000598996">
    <property type="component" value="Unassembled WGS sequence"/>
</dbReference>
<evidence type="ECO:0000313" key="7">
    <source>
        <dbReference type="Proteomes" id="UP000598996"/>
    </source>
</evidence>
<dbReference type="PRINTS" id="PR00778">
    <property type="entry name" value="HTHARSR"/>
</dbReference>
<evidence type="ECO:0000256" key="4">
    <source>
        <dbReference type="SAM" id="MobiDB-lite"/>
    </source>
</evidence>
<dbReference type="Pfam" id="PF01022">
    <property type="entry name" value="HTH_5"/>
    <property type="match status" value="1"/>
</dbReference>
<keyword evidence="3" id="KW-0804">Transcription</keyword>
<comment type="caution">
    <text evidence="6">The sequence shown here is derived from an EMBL/GenBank/DDBJ whole genome shotgun (WGS) entry which is preliminary data.</text>
</comment>
<dbReference type="InterPro" id="IPR001845">
    <property type="entry name" value="HTH_ArsR_DNA-bd_dom"/>
</dbReference>
<dbReference type="RefSeq" id="WP_202989052.1">
    <property type="nucleotide sequence ID" value="NZ_JAENHO010000001.1"/>
</dbReference>
<dbReference type="EMBL" id="JAENHO010000001">
    <property type="protein sequence ID" value="MBL7252691.1"/>
    <property type="molecule type" value="Genomic_DNA"/>
</dbReference>
<dbReference type="InterPro" id="IPR011991">
    <property type="entry name" value="ArsR-like_HTH"/>
</dbReference>
<dbReference type="SUPFAM" id="SSF46785">
    <property type="entry name" value="Winged helix' DNA-binding domain"/>
    <property type="match status" value="1"/>
</dbReference>
<gene>
    <name evidence="6" type="ORF">JKJ07_00030</name>
</gene>
<dbReference type="PANTHER" id="PTHR43132:SF2">
    <property type="entry name" value="ARSENICAL RESISTANCE OPERON REPRESSOR ARSR-RELATED"/>
    <property type="match status" value="1"/>
</dbReference>
<dbReference type="PANTHER" id="PTHR43132">
    <property type="entry name" value="ARSENICAL RESISTANCE OPERON REPRESSOR ARSR-RELATED"/>
    <property type="match status" value="1"/>
</dbReference>
<feature type="region of interest" description="Disordered" evidence="4">
    <location>
        <begin position="1"/>
        <end position="25"/>
    </location>
</feature>
<dbReference type="InterPro" id="IPR036390">
    <property type="entry name" value="WH_DNA-bd_sf"/>
</dbReference>